<feature type="compositionally biased region" description="Low complexity" evidence="1">
    <location>
        <begin position="212"/>
        <end position="234"/>
    </location>
</feature>
<dbReference type="Proteomes" id="UP000695562">
    <property type="component" value="Unassembled WGS sequence"/>
</dbReference>
<reference evidence="3" key="1">
    <citation type="submission" date="2020-01" db="EMBL/GenBank/DDBJ databases">
        <title>Development of genomics and gene disruption for Polysphondylium violaceum indicates a role for the polyketide synthase stlB in stalk morphogenesis.</title>
        <authorList>
            <person name="Narita B."/>
            <person name="Kawabe Y."/>
            <person name="Kin K."/>
            <person name="Saito T."/>
            <person name="Gibbs R."/>
            <person name="Kuspa A."/>
            <person name="Muzny D."/>
            <person name="Queller D."/>
            <person name="Richards S."/>
            <person name="Strassman J."/>
            <person name="Sucgang R."/>
            <person name="Worley K."/>
            <person name="Schaap P."/>
        </authorList>
    </citation>
    <scope>NUCLEOTIDE SEQUENCE</scope>
    <source>
        <strain evidence="3">QSvi11</strain>
    </source>
</reference>
<feature type="region of interest" description="Disordered" evidence="1">
    <location>
        <begin position="212"/>
        <end position="242"/>
    </location>
</feature>
<sequence>MFQSLSAWFPPDTDEGHKALWRQHGGKSDSAMYAYFLFIKDPFVKRSFELITSESNEGISFIRVEWIDKCLEEGDMISTADFVIDKPYVTNNKQLYLDKLSEDKDKYSTFHELDNEDDEGFYGAYNFKSSYTSINDNDNYTSVHHLDDKFDVESLYKTKSIALLSEYRDSLPTNFDAYHNFNYNLFKVEPKYNSAFKSKSSSLSRNSDYIGSTSSNINNNNNNSNKSSTSNSNSKDIKEPFDDDFLDEPSLSSFSKNTSYNLSPHSKDTSYSNLKLSSPQAKKSQSTVTSTAIDTSPNKDVINLD</sequence>
<gene>
    <name evidence="3" type="ORF">CYY_003296</name>
</gene>
<evidence type="ECO:0000259" key="2">
    <source>
        <dbReference type="PROSITE" id="PS50172"/>
    </source>
</evidence>
<comment type="caution">
    <text evidence="3">The sequence shown here is derived from an EMBL/GenBank/DDBJ whole genome shotgun (WGS) entry which is preliminary data.</text>
</comment>
<feature type="domain" description="BRCT" evidence="2">
    <location>
        <begin position="1"/>
        <end position="84"/>
    </location>
</feature>
<dbReference type="EMBL" id="AJWJ01000101">
    <property type="protein sequence ID" value="KAF2075417.1"/>
    <property type="molecule type" value="Genomic_DNA"/>
</dbReference>
<dbReference type="InterPro" id="IPR001357">
    <property type="entry name" value="BRCT_dom"/>
</dbReference>
<evidence type="ECO:0000313" key="4">
    <source>
        <dbReference type="Proteomes" id="UP000695562"/>
    </source>
</evidence>
<keyword evidence="4" id="KW-1185">Reference proteome</keyword>
<name>A0A8J4PZU1_9MYCE</name>
<dbReference type="AlphaFoldDB" id="A0A8J4PZU1"/>
<dbReference type="PROSITE" id="PS50172">
    <property type="entry name" value="BRCT"/>
    <property type="match status" value="1"/>
</dbReference>
<protein>
    <recommendedName>
        <fullName evidence="2">BRCT domain-containing protein</fullName>
    </recommendedName>
</protein>
<proteinExistence type="predicted"/>
<evidence type="ECO:0000313" key="3">
    <source>
        <dbReference type="EMBL" id="KAF2075417.1"/>
    </source>
</evidence>
<feature type="compositionally biased region" description="Polar residues" evidence="1">
    <location>
        <begin position="256"/>
        <end position="298"/>
    </location>
</feature>
<organism evidence="3 4">
    <name type="scientific">Polysphondylium violaceum</name>
    <dbReference type="NCBI Taxonomy" id="133409"/>
    <lineage>
        <taxon>Eukaryota</taxon>
        <taxon>Amoebozoa</taxon>
        <taxon>Evosea</taxon>
        <taxon>Eumycetozoa</taxon>
        <taxon>Dictyostelia</taxon>
        <taxon>Dictyosteliales</taxon>
        <taxon>Dictyosteliaceae</taxon>
        <taxon>Polysphondylium</taxon>
    </lineage>
</organism>
<evidence type="ECO:0000256" key="1">
    <source>
        <dbReference type="SAM" id="MobiDB-lite"/>
    </source>
</evidence>
<accession>A0A8J4PZU1</accession>
<feature type="region of interest" description="Disordered" evidence="1">
    <location>
        <begin position="256"/>
        <end position="305"/>
    </location>
</feature>